<feature type="region of interest" description="Disordered" evidence="1">
    <location>
        <begin position="1"/>
        <end position="20"/>
    </location>
</feature>
<proteinExistence type="predicted"/>
<dbReference type="InterPro" id="IPR046911">
    <property type="entry name" value="ABC-3C_CTD9"/>
</dbReference>
<dbReference type="Pfam" id="PF20285">
    <property type="entry name" value="CTD9"/>
    <property type="match status" value="1"/>
</dbReference>
<dbReference type="RefSeq" id="WP_143918950.1">
    <property type="nucleotide sequence ID" value="NZ_CANMIK010000101.1"/>
</dbReference>
<dbReference type="EMBL" id="VLNR01000106">
    <property type="protein sequence ID" value="TSE03528.1"/>
    <property type="molecule type" value="Genomic_DNA"/>
</dbReference>
<accession>A0A554VB12</accession>
<sequence>MSKEIEISQEAGNNSEQYSSVGSMHINKPVLNLHNTSVRDKYSEYLQLVEEFEKEVNEGNTSLIGFIEKIQHYTSNIDTEVIGLHEKLRRAGYEKQYKRVNYLKEKYSKLYSENELSLATQKIHAHILAKIWTLFLTYVNPAIDEGYSKTQISAIMNEQVIKPVEEIITQKNVLNLDSSDIVGMIYFLTGNCHINWD</sequence>
<gene>
    <name evidence="3" type="ORF">FOF46_29005</name>
</gene>
<keyword evidence="4" id="KW-1185">Reference proteome</keyword>
<reference evidence="3 4" key="1">
    <citation type="submission" date="2019-07" db="EMBL/GenBank/DDBJ databases">
        <title>The draft genome sequence of Aquimarina algiphila M91.</title>
        <authorList>
            <person name="Meng X."/>
        </authorList>
    </citation>
    <scope>NUCLEOTIDE SEQUENCE [LARGE SCALE GENOMIC DNA]</scope>
    <source>
        <strain evidence="3 4">M91</strain>
    </source>
</reference>
<protein>
    <recommendedName>
        <fullName evidence="2">ABC-three component systems C-terminal domain-containing protein</fullName>
    </recommendedName>
</protein>
<evidence type="ECO:0000256" key="1">
    <source>
        <dbReference type="SAM" id="MobiDB-lite"/>
    </source>
</evidence>
<evidence type="ECO:0000313" key="4">
    <source>
        <dbReference type="Proteomes" id="UP000318833"/>
    </source>
</evidence>
<dbReference type="AlphaFoldDB" id="A0A554VB12"/>
<dbReference type="OrthoDB" id="9088658at2"/>
<feature type="compositionally biased region" description="Polar residues" evidence="1">
    <location>
        <begin position="10"/>
        <end position="20"/>
    </location>
</feature>
<organism evidence="3 4">
    <name type="scientific">Aquimarina algiphila</name>
    <dbReference type="NCBI Taxonomy" id="2047982"/>
    <lineage>
        <taxon>Bacteria</taxon>
        <taxon>Pseudomonadati</taxon>
        <taxon>Bacteroidota</taxon>
        <taxon>Flavobacteriia</taxon>
        <taxon>Flavobacteriales</taxon>
        <taxon>Flavobacteriaceae</taxon>
        <taxon>Aquimarina</taxon>
    </lineage>
</organism>
<dbReference type="Proteomes" id="UP000318833">
    <property type="component" value="Unassembled WGS sequence"/>
</dbReference>
<name>A0A554VB12_9FLAO</name>
<comment type="caution">
    <text evidence="3">The sequence shown here is derived from an EMBL/GenBank/DDBJ whole genome shotgun (WGS) entry which is preliminary data.</text>
</comment>
<feature type="domain" description="ABC-three component systems C-terminal" evidence="2">
    <location>
        <begin position="83"/>
        <end position="196"/>
    </location>
</feature>
<evidence type="ECO:0000313" key="3">
    <source>
        <dbReference type="EMBL" id="TSE03528.1"/>
    </source>
</evidence>
<evidence type="ECO:0000259" key="2">
    <source>
        <dbReference type="Pfam" id="PF20285"/>
    </source>
</evidence>